<dbReference type="Gene3D" id="3.40.50.720">
    <property type="entry name" value="NAD(P)-binding Rossmann-like Domain"/>
    <property type="match status" value="1"/>
</dbReference>
<dbReference type="PANTHER" id="PTHR15020">
    <property type="entry name" value="FLAVIN REDUCTASE-RELATED"/>
    <property type="match status" value="1"/>
</dbReference>
<organism evidence="2 3">
    <name type="scientific">Salinicoccus sediminis</name>
    <dbReference type="NCBI Taxonomy" id="1432562"/>
    <lineage>
        <taxon>Bacteria</taxon>
        <taxon>Bacillati</taxon>
        <taxon>Bacillota</taxon>
        <taxon>Bacilli</taxon>
        <taxon>Bacillales</taxon>
        <taxon>Staphylococcaceae</taxon>
        <taxon>Salinicoccus</taxon>
    </lineage>
</organism>
<dbReference type="PATRIC" id="fig|1432562.3.peg.1268"/>
<keyword evidence="3" id="KW-1185">Reference proteome</keyword>
<dbReference type="OrthoDB" id="2425989at2"/>
<dbReference type="PANTHER" id="PTHR15020:SF50">
    <property type="entry name" value="UPF0659 PROTEIN YMR090W"/>
    <property type="match status" value="1"/>
</dbReference>
<feature type="domain" description="NAD(P)-binding" evidence="1">
    <location>
        <begin position="7"/>
        <end position="184"/>
    </location>
</feature>
<dbReference type="Proteomes" id="UP000034287">
    <property type="component" value="Unassembled WGS sequence"/>
</dbReference>
<dbReference type="AlphaFoldDB" id="A0A0M2SPW3"/>
<dbReference type="SUPFAM" id="SSF51735">
    <property type="entry name" value="NAD(P)-binding Rossmann-fold domains"/>
    <property type="match status" value="1"/>
</dbReference>
<accession>A0A0M2SPW3</accession>
<comment type="caution">
    <text evidence="2">The sequence shown here is derived from an EMBL/GenBank/DDBJ whole genome shotgun (WGS) entry which is preliminary data.</text>
</comment>
<sequence length="208" mass="22560">MKVFVFGGSEGVGEHVFKRLAAEGHETVTVAETDNRAEALRMLGATDVIVSKKNKNFTGGIGGSDAIIYIAGSSFGAGEDQEILVDYEAVVKSLEEAQRQETGRVVYLSPVRTDESEESKETGGKYKAEDWIRKSELIYTIIRTAKKVSKPGKGTIKAAETIAEDDDEIPHEDVAAVLVAAIDNQNTFRKSFDITEGRSSIKDALDSL</sequence>
<dbReference type="InterPro" id="IPR016040">
    <property type="entry name" value="NAD(P)-bd_dom"/>
</dbReference>
<evidence type="ECO:0000313" key="2">
    <source>
        <dbReference type="EMBL" id="KKK34660.1"/>
    </source>
</evidence>
<dbReference type="RefSeq" id="WP_046514545.1">
    <property type="nucleotide sequence ID" value="NZ_LAYZ01000003.1"/>
</dbReference>
<proteinExistence type="predicted"/>
<protein>
    <recommendedName>
        <fullName evidence="1">NAD(P)-binding domain-containing protein</fullName>
    </recommendedName>
</protein>
<dbReference type="STRING" id="1432562.WN59_06370"/>
<dbReference type="EMBL" id="LAYZ01000003">
    <property type="protein sequence ID" value="KKK34660.1"/>
    <property type="molecule type" value="Genomic_DNA"/>
</dbReference>
<evidence type="ECO:0000259" key="1">
    <source>
        <dbReference type="Pfam" id="PF13460"/>
    </source>
</evidence>
<dbReference type="Pfam" id="PF13460">
    <property type="entry name" value="NAD_binding_10"/>
    <property type="match status" value="1"/>
</dbReference>
<dbReference type="InterPro" id="IPR036291">
    <property type="entry name" value="NAD(P)-bd_dom_sf"/>
</dbReference>
<gene>
    <name evidence="2" type="ORF">WN59_06370</name>
</gene>
<evidence type="ECO:0000313" key="3">
    <source>
        <dbReference type="Proteomes" id="UP000034287"/>
    </source>
</evidence>
<name>A0A0M2SPW3_9STAP</name>
<reference evidence="2 3" key="1">
    <citation type="submission" date="2015-04" db="EMBL/GenBank/DDBJ databases">
        <title>Taxonomic description and genome sequence of Salinicoccus sediminis sp. nov., a novel hyper halotolerant bacterium isolated from marine sediment.</title>
        <authorList>
            <person name="Mathan Kumar R."/>
            <person name="Kaur G."/>
            <person name="Kumar N."/>
            <person name="Kumar A."/>
            <person name="Singh N.K."/>
            <person name="Kaur N."/>
            <person name="Mayilraj S."/>
        </authorList>
    </citation>
    <scope>NUCLEOTIDE SEQUENCE [LARGE SCALE GENOMIC DNA]</scope>
    <source>
        <strain evidence="2 3">SV-16</strain>
    </source>
</reference>